<dbReference type="OrthoDB" id="390105at2"/>
<dbReference type="EMBL" id="CP016539">
    <property type="protein sequence ID" value="ANU20333.1"/>
    <property type="molecule type" value="Genomic_DNA"/>
</dbReference>
<dbReference type="RefSeq" id="WP_068870295.1">
    <property type="nucleotide sequence ID" value="NZ_CP016539.2"/>
</dbReference>
<organism evidence="3 4">
    <name type="scientific">Planococcus plakortidis</name>
    <dbReference type="NCBI Taxonomy" id="1038856"/>
    <lineage>
        <taxon>Bacteria</taxon>
        <taxon>Bacillati</taxon>
        <taxon>Bacillota</taxon>
        <taxon>Bacilli</taxon>
        <taxon>Bacillales</taxon>
        <taxon>Caryophanaceae</taxon>
        <taxon>Planococcus</taxon>
    </lineage>
</organism>
<dbReference type="HAMAP" id="MF_01103">
    <property type="entry name" value="UPF0291"/>
    <property type="match status" value="1"/>
</dbReference>
<comment type="subcellular location">
    <subcellularLocation>
        <location evidence="2">Cytoplasm</location>
    </subcellularLocation>
</comment>
<dbReference type="Gene3D" id="1.10.287.540">
    <property type="entry name" value="Helix hairpin bin"/>
    <property type="match status" value="1"/>
</dbReference>
<reference evidence="3" key="1">
    <citation type="submission" date="2016-10" db="EMBL/GenBank/DDBJ databases">
        <authorList>
            <person name="See-Too W.S."/>
        </authorList>
    </citation>
    <scope>NUCLEOTIDE SEQUENCE [LARGE SCALE GENOMIC DNA]</scope>
    <source>
        <strain evidence="3">DSM 23997</strain>
    </source>
</reference>
<evidence type="ECO:0000313" key="3">
    <source>
        <dbReference type="EMBL" id="ANU20333.1"/>
    </source>
</evidence>
<proteinExistence type="inferred from homology"/>
<accession>A0A1C7E8K7</accession>
<evidence type="ECO:0000256" key="1">
    <source>
        <dbReference type="ARBA" id="ARBA00022490"/>
    </source>
</evidence>
<dbReference type="Proteomes" id="UP000092650">
    <property type="component" value="Chromosome"/>
</dbReference>
<dbReference type="AlphaFoldDB" id="A0A1C7E8K7"/>
<dbReference type="PANTHER" id="PTHR37300:SF2">
    <property type="entry name" value="UPF0291 PROTEIN BC_1827"/>
    <property type="match status" value="1"/>
</dbReference>
<name>A0A1C7E8K7_9BACL</name>
<dbReference type="SUPFAM" id="SSF158221">
    <property type="entry name" value="YnzC-like"/>
    <property type="match status" value="1"/>
</dbReference>
<dbReference type="PANTHER" id="PTHR37300">
    <property type="entry name" value="UPF0291 PROTEIN CBO2609/CLC_2481"/>
    <property type="match status" value="1"/>
</dbReference>
<evidence type="ECO:0000256" key="2">
    <source>
        <dbReference type="HAMAP-Rule" id="MF_01103"/>
    </source>
</evidence>
<dbReference type="InterPro" id="IPR009242">
    <property type="entry name" value="DUF896"/>
</dbReference>
<keyword evidence="1 2" id="KW-0963">Cytoplasm</keyword>
<comment type="similarity">
    <text evidence="2">Belongs to the UPF0291 family.</text>
</comment>
<dbReference type="Pfam" id="PF05979">
    <property type="entry name" value="DUF896"/>
    <property type="match status" value="1"/>
</dbReference>
<sequence length="69" mass="7927">MIQILPRINELAQKERSSGLSYAEIREQQVLRREYLQEIRGQVETTVTNMTVIDPLGADVTPNKVKDSR</sequence>
<dbReference type="KEGG" id="ppla:BBI15_08945"/>
<dbReference type="STRING" id="1038856.BBI15_08945"/>
<gene>
    <name evidence="3" type="ORF">BBI15_08945</name>
</gene>
<keyword evidence="4" id="KW-1185">Reference proteome</keyword>
<evidence type="ECO:0000313" key="4">
    <source>
        <dbReference type="Proteomes" id="UP000092650"/>
    </source>
</evidence>
<protein>
    <recommendedName>
        <fullName evidence="2">UPF0291 protein BBI15_08945</fullName>
    </recommendedName>
</protein>
<dbReference type="GO" id="GO:0005737">
    <property type="term" value="C:cytoplasm"/>
    <property type="evidence" value="ECO:0007669"/>
    <property type="project" value="UniProtKB-SubCell"/>
</dbReference>